<evidence type="ECO:0000313" key="2">
    <source>
        <dbReference type="EMBL" id="CAB4288561.1"/>
    </source>
</evidence>
<name>A0A6J5Y5Z5_PRUAR</name>
<sequence length="113" mass="12423">MPPETESPTQLPGKARRPSGGPPFSGGPPNPTTLTPTRRPSPGTRPRAERTRAPTRSRGDLGSRLVASQRRRRGSSGSRPWRRTRFMTPCTTRQSPPGWPPISRTDPIYEPAT</sequence>
<dbReference type="EMBL" id="CAEKKB010000007">
    <property type="protein sequence ID" value="CAB4318924.1"/>
    <property type="molecule type" value="Genomic_DNA"/>
</dbReference>
<accession>A0A6J5Y5Z5</accession>
<dbReference type="Proteomes" id="UP000507245">
    <property type="component" value="Unassembled WGS sequence"/>
</dbReference>
<evidence type="ECO:0000256" key="1">
    <source>
        <dbReference type="SAM" id="MobiDB-lite"/>
    </source>
</evidence>
<proteinExistence type="predicted"/>
<feature type="compositionally biased region" description="Basic and acidic residues" evidence="1">
    <location>
        <begin position="46"/>
        <end position="61"/>
    </location>
</feature>
<dbReference type="Proteomes" id="UP000507222">
    <property type="component" value="Unassembled WGS sequence"/>
</dbReference>
<feature type="region of interest" description="Disordered" evidence="1">
    <location>
        <begin position="1"/>
        <end position="113"/>
    </location>
</feature>
<dbReference type="EMBL" id="CAEKDK010000007">
    <property type="protein sequence ID" value="CAB4288561.1"/>
    <property type="molecule type" value="Genomic_DNA"/>
</dbReference>
<reference evidence="5" key="1">
    <citation type="journal article" date="2020" name="Genome Biol.">
        <title>Gamete binning: chromosome-level and haplotype-resolved genome assembly enabled by high-throughput single-cell sequencing of gamete genomes.</title>
        <authorList>
            <person name="Campoy J.A."/>
            <person name="Sun H."/>
            <person name="Goel M."/>
            <person name="Jiao W.-B."/>
            <person name="Folz-Donahue K."/>
            <person name="Wang N."/>
            <person name="Rubio M."/>
            <person name="Liu C."/>
            <person name="Kukat C."/>
            <person name="Ruiz D."/>
            <person name="Huettel B."/>
            <person name="Schneeberger K."/>
        </authorList>
    </citation>
    <scope>NUCLEOTIDE SEQUENCE [LARGE SCALE GENOMIC DNA]</scope>
    <source>
        <strain evidence="5">cv. Rojo Pasion</strain>
    </source>
</reference>
<reference evidence="3 4" key="2">
    <citation type="submission" date="2020-05" db="EMBL/GenBank/DDBJ databases">
        <authorList>
            <person name="Campoy J."/>
            <person name="Schneeberger K."/>
            <person name="Spophaly S."/>
        </authorList>
    </citation>
    <scope>NUCLEOTIDE SEQUENCE [LARGE SCALE GENOMIC DNA]</scope>
    <source>
        <strain evidence="3">PruArmRojPasFocal</strain>
    </source>
</reference>
<feature type="compositionally biased region" description="Polar residues" evidence="1">
    <location>
        <begin position="1"/>
        <end position="10"/>
    </location>
</feature>
<organism evidence="3 5">
    <name type="scientific">Prunus armeniaca</name>
    <name type="common">Apricot</name>
    <name type="synonym">Armeniaca vulgaris</name>
    <dbReference type="NCBI Taxonomy" id="36596"/>
    <lineage>
        <taxon>Eukaryota</taxon>
        <taxon>Viridiplantae</taxon>
        <taxon>Streptophyta</taxon>
        <taxon>Embryophyta</taxon>
        <taxon>Tracheophyta</taxon>
        <taxon>Spermatophyta</taxon>
        <taxon>Magnoliopsida</taxon>
        <taxon>eudicotyledons</taxon>
        <taxon>Gunneridae</taxon>
        <taxon>Pentapetalae</taxon>
        <taxon>rosids</taxon>
        <taxon>fabids</taxon>
        <taxon>Rosales</taxon>
        <taxon>Rosaceae</taxon>
        <taxon>Amygdaloideae</taxon>
        <taxon>Amygdaleae</taxon>
        <taxon>Prunus</taxon>
    </lineage>
</organism>
<evidence type="ECO:0000313" key="5">
    <source>
        <dbReference type="Proteomes" id="UP000507245"/>
    </source>
</evidence>
<protein>
    <submittedName>
        <fullName evidence="3">Uncharacterized protein</fullName>
    </submittedName>
</protein>
<feature type="compositionally biased region" description="Basic residues" evidence="1">
    <location>
        <begin position="69"/>
        <end position="85"/>
    </location>
</feature>
<evidence type="ECO:0000313" key="4">
    <source>
        <dbReference type="Proteomes" id="UP000507222"/>
    </source>
</evidence>
<keyword evidence="5" id="KW-1185">Reference proteome</keyword>
<gene>
    <name evidence="2" type="ORF">CURHAP_LOCUS46746</name>
    <name evidence="3" type="ORF">ORAREDHAP_LOCUS46061</name>
</gene>
<evidence type="ECO:0000313" key="3">
    <source>
        <dbReference type="EMBL" id="CAB4318924.1"/>
    </source>
</evidence>
<feature type="compositionally biased region" description="Low complexity" evidence="1">
    <location>
        <begin position="32"/>
        <end position="45"/>
    </location>
</feature>
<dbReference type="AlphaFoldDB" id="A0A6J5Y5Z5"/>